<keyword evidence="2" id="KW-1185">Reference proteome</keyword>
<dbReference type="InterPro" id="IPR012337">
    <property type="entry name" value="RNaseH-like_sf"/>
</dbReference>
<dbReference type="NCBIfam" id="NF033563">
    <property type="entry name" value="transpos_IS30"/>
    <property type="match status" value="1"/>
</dbReference>
<organism evidence="1 2">
    <name type="scientific">Cobetia amphilecti</name>
    <dbReference type="NCBI Taxonomy" id="1055104"/>
    <lineage>
        <taxon>Bacteria</taxon>
        <taxon>Pseudomonadati</taxon>
        <taxon>Pseudomonadota</taxon>
        <taxon>Gammaproteobacteria</taxon>
        <taxon>Oceanospirillales</taxon>
        <taxon>Halomonadaceae</taxon>
        <taxon>Cobetia</taxon>
    </lineage>
</organism>
<dbReference type="SUPFAM" id="SSF53098">
    <property type="entry name" value="Ribonuclease H-like"/>
    <property type="match status" value="1"/>
</dbReference>
<reference evidence="2" key="2">
    <citation type="submission" date="2023-07" db="EMBL/GenBank/DDBJ databases">
        <title>Genome-based characterization of strain KMM 296 and proposal for reclassification of Cobetia litoralis and Cobetia pacifica, and emended description of the species Cobetia amphilecti and Cobetia marina.</title>
        <authorList>
            <person name="Balabanova L."/>
            <person name="Nedashkovskaya O."/>
        </authorList>
    </citation>
    <scope>NUCLEOTIDE SEQUENCE [LARGE SCALE GENOMIC DNA]</scope>
    <source>
        <strain evidence="2">NRIC 0815</strain>
    </source>
</reference>
<protein>
    <submittedName>
        <fullName evidence="1">IS30 family transposase</fullName>
    </submittedName>
</protein>
<dbReference type="EMBL" id="JASCSA010000015">
    <property type="protein sequence ID" value="MDI5885744.1"/>
    <property type="molecule type" value="Genomic_DNA"/>
</dbReference>
<accession>A0ABT6USQ7</accession>
<name>A0ABT6USQ7_9GAMM</name>
<evidence type="ECO:0000313" key="1">
    <source>
        <dbReference type="EMBL" id="MDI5885744.1"/>
    </source>
</evidence>
<dbReference type="Proteomes" id="UP001229025">
    <property type="component" value="Unassembled WGS sequence"/>
</dbReference>
<sequence>MEGDSVQSDQVSLVERCSGYGYLLAAGLPKVSAELTQEGMIRFLKPYQGPAQTLTLNNGSEFAGHEAVAKAVTAAIYFCDPYCSGQSGTNEDRNGLIR</sequence>
<dbReference type="PANTHER" id="PTHR10948:SF23">
    <property type="entry name" value="TRANSPOSASE INSI FOR INSERTION SEQUENCE ELEMENT IS30A-RELATED"/>
    <property type="match status" value="1"/>
</dbReference>
<evidence type="ECO:0000313" key="2">
    <source>
        <dbReference type="Proteomes" id="UP001229025"/>
    </source>
</evidence>
<dbReference type="RefSeq" id="WP_284727407.1">
    <property type="nucleotide sequence ID" value="NZ_JASCSA010000015.1"/>
</dbReference>
<gene>
    <name evidence="1" type="ORF">QLT01_15455</name>
</gene>
<dbReference type="InterPro" id="IPR053392">
    <property type="entry name" value="Transposase_IS30-like"/>
</dbReference>
<reference evidence="1 2" key="1">
    <citation type="submission" date="2023-04" db="EMBL/GenBank/DDBJ databases">
        <authorList>
            <person name="Otstavnykh N."/>
            <person name="Seitkalieva A."/>
            <person name="Bystritskaya E."/>
        </authorList>
    </citation>
    <scope>NUCLEOTIDE SEQUENCE [LARGE SCALE GENOMIC DNA]</scope>
    <source>
        <strain evidence="1 2">NRIC 0815</strain>
    </source>
</reference>
<dbReference type="InterPro" id="IPR051917">
    <property type="entry name" value="Transposase-Integrase"/>
</dbReference>
<dbReference type="PANTHER" id="PTHR10948">
    <property type="entry name" value="TRANSPOSASE"/>
    <property type="match status" value="1"/>
</dbReference>
<comment type="caution">
    <text evidence="1">The sequence shown here is derived from an EMBL/GenBank/DDBJ whole genome shotgun (WGS) entry which is preliminary data.</text>
</comment>
<proteinExistence type="predicted"/>